<reference evidence="1" key="1">
    <citation type="submission" date="2023-08" db="EMBL/GenBank/DDBJ databases">
        <authorList>
            <person name="Chen Y."/>
            <person name="Shah S."/>
            <person name="Dougan E. K."/>
            <person name="Thang M."/>
            <person name="Chan C."/>
        </authorList>
    </citation>
    <scope>NUCLEOTIDE SEQUENCE</scope>
</reference>
<comment type="caution">
    <text evidence="1">The sequence shown here is derived from an EMBL/GenBank/DDBJ whole genome shotgun (WGS) entry which is preliminary data.</text>
</comment>
<dbReference type="EMBL" id="CAUJNA010001131">
    <property type="protein sequence ID" value="CAJ1384614.1"/>
    <property type="molecule type" value="Genomic_DNA"/>
</dbReference>
<protein>
    <submittedName>
        <fullName evidence="1">Uncharacterized protein</fullName>
    </submittedName>
</protein>
<evidence type="ECO:0000313" key="1">
    <source>
        <dbReference type="EMBL" id="CAJ1384614.1"/>
    </source>
</evidence>
<organism evidence="1 2">
    <name type="scientific">Effrenium voratum</name>
    <dbReference type="NCBI Taxonomy" id="2562239"/>
    <lineage>
        <taxon>Eukaryota</taxon>
        <taxon>Sar</taxon>
        <taxon>Alveolata</taxon>
        <taxon>Dinophyceae</taxon>
        <taxon>Suessiales</taxon>
        <taxon>Symbiodiniaceae</taxon>
        <taxon>Effrenium</taxon>
    </lineage>
</organism>
<keyword evidence="2" id="KW-1185">Reference proteome</keyword>
<gene>
    <name evidence="1" type="ORF">EVOR1521_LOCUS11444</name>
</gene>
<evidence type="ECO:0000313" key="2">
    <source>
        <dbReference type="Proteomes" id="UP001178507"/>
    </source>
</evidence>
<sequence>MDVQRERTFRGMRKPPDLRLSRLLRHQQNLSVELLKTVWLVWRQKLRLLRLQAAFPDGLSLLKAWQGWRLLARVQQLAALREHSAALSGDALQAAEDHLQVLEQRRTEQRLFAEKLDAKLSKAQAQLLRLTVWQCWSSCTQKERSARLCLQRRRQVCGALAVQQAEAKLKSLVKSWRQVAMQLQHRSEARRAFLEFQLLRCSQLDKEWLSTVLVRWFGARPKKRRRRSLQHAKLVGAWQLIFVQRVEEEVRQKLLAQA</sequence>
<dbReference type="AlphaFoldDB" id="A0AA36MXX3"/>
<proteinExistence type="predicted"/>
<feature type="non-terminal residue" evidence="1">
    <location>
        <position position="258"/>
    </location>
</feature>
<dbReference type="Proteomes" id="UP001178507">
    <property type="component" value="Unassembled WGS sequence"/>
</dbReference>
<name>A0AA36MXX3_9DINO</name>
<accession>A0AA36MXX3</accession>